<evidence type="ECO:0000313" key="2">
    <source>
        <dbReference type="EMBL" id="MCW8345510.1"/>
    </source>
</evidence>
<keyword evidence="1" id="KW-0732">Signal</keyword>
<dbReference type="EMBL" id="JAKRRY010000004">
    <property type="protein sequence ID" value="MCW8345510.1"/>
    <property type="molecule type" value="Genomic_DNA"/>
</dbReference>
<accession>A0A9X3CN33</accession>
<protein>
    <submittedName>
        <fullName evidence="2">Uncharacterized protein</fullName>
    </submittedName>
</protein>
<reference evidence="2" key="1">
    <citation type="submission" date="2022-02" db="EMBL/GenBank/DDBJ databases">
        <title>Vibrio sp. nov, a new bacterium isolated from seawater.</title>
        <authorList>
            <person name="Yuan Y."/>
        </authorList>
    </citation>
    <scope>NUCLEOTIDE SEQUENCE</scope>
    <source>
        <strain evidence="2">ZSDZ65</strain>
    </source>
</reference>
<gene>
    <name evidence="2" type="ORF">MD535_05690</name>
</gene>
<keyword evidence="3" id="KW-1185">Reference proteome</keyword>
<name>A0A9X3CN33_9VIBR</name>
<comment type="caution">
    <text evidence="2">The sequence shown here is derived from an EMBL/GenBank/DDBJ whole genome shotgun (WGS) entry which is preliminary data.</text>
</comment>
<sequence>MRYLVYITCLILLSANCFAKTKYFRGSTDVTTKIEIYNLYTESITGVSIVPNKINLKLLSDKSGFEREDVHLIIETDIPSGIANMPDVSIDVPYSIELVQNDAHCINGNFLNDAVDFSATQSANPIFVSTLINNVGSGSDNYQFVGVGSPNGSVVVDDFAETDSLSNGLLVKKNTHKVELSFLTISDIAQAMPSGSAMNTECAGSLSFSVTIGL</sequence>
<organism evidence="2 3">
    <name type="scientific">Vibrio qingdaonensis</name>
    <dbReference type="NCBI Taxonomy" id="2829491"/>
    <lineage>
        <taxon>Bacteria</taxon>
        <taxon>Pseudomonadati</taxon>
        <taxon>Pseudomonadota</taxon>
        <taxon>Gammaproteobacteria</taxon>
        <taxon>Vibrionales</taxon>
        <taxon>Vibrionaceae</taxon>
        <taxon>Vibrio</taxon>
    </lineage>
</organism>
<feature type="signal peptide" evidence="1">
    <location>
        <begin position="1"/>
        <end position="19"/>
    </location>
</feature>
<feature type="chain" id="PRO_5040764466" evidence="1">
    <location>
        <begin position="20"/>
        <end position="214"/>
    </location>
</feature>
<dbReference type="RefSeq" id="WP_237300464.1">
    <property type="nucleotide sequence ID" value="NZ_JAKRRY010000004.1"/>
</dbReference>
<dbReference type="AlphaFoldDB" id="A0A9X3CN33"/>
<evidence type="ECO:0000313" key="3">
    <source>
        <dbReference type="Proteomes" id="UP001155587"/>
    </source>
</evidence>
<proteinExistence type="predicted"/>
<evidence type="ECO:0000256" key="1">
    <source>
        <dbReference type="SAM" id="SignalP"/>
    </source>
</evidence>
<dbReference type="Proteomes" id="UP001155587">
    <property type="component" value="Unassembled WGS sequence"/>
</dbReference>